<dbReference type="EMBL" id="KB467876">
    <property type="protein sequence ID" value="PCH36429.1"/>
    <property type="molecule type" value="Genomic_DNA"/>
</dbReference>
<keyword evidence="3" id="KW-1185">Reference proteome</keyword>
<keyword evidence="1" id="KW-0732">Signal</keyword>
<evidence type="ECO:0000256" key="1">
    <source>
        <dbReference type="SAM" id="SignalP"/>
    </source>
</evidence>
<dbReference type="STRING" id="742152.A0A2H3JCH1"/>
<dbReference type="OrthoDB" id="3267422at2759"/>
<protein>
    <submittedName>
        <fullName evidence="2">Uncharacterized protein</fullName>
    </submittedName>
</protein>
<evidence type="ECO:0000313" key="3">
    <source>
        <dbReference type="Proteomes" id="UP000218811"/>
    </source>
</evidence>
<proteinExistence type="predicted"/>
<dbReference type="AlphaFoldDB" id="A0A2H3JCH1"/>
<organism evidence="2 3">
    <name type="scientific">Wolfiporia cocos (strain MD-104)</name>
    <name type="common">Brown rot fungus</name>
    <dbReference type="NCBI Taxonomy" id="742152"/>
    <lineage>
        <taxon>Eukaryota</taxon>
        <taxon>Fungi</taxon>
        <taxon>Dikarya</taxon>
        <taxon>Basidiomycota</taxon>
        <taxon>Agaricomycotina</taxon>
        <taxon>Agaricomycetes</taxon>
        <taxon>Polyporales</taxon>
        <taxon>Phaeolaceae</taxon>
        <taxon>Wolfiporia</taxon>
    </lineage>
</organism>
<dbReference type="Proteomes" id="UP000218811">
    <property type="component" value="Unassembled WGS sequence"/>
</dbReference>
<reference evidence="2 3" key="1">
    <citation type="journal article" date="2012" name="Science">
        <title>The Paleozoic origin of enzymatic lignin decomposition reconstructed from 31 fungal genomes.</title>
        <authorList>
            <person name="Floudas D."/>
            <person name="Binder M."/>
            <person name="Riley R."/>
            <person name="Barry K."/>
            <person name="Blanchette R.A."/>
            <person name="Henrissat B."/>
            <person name="Martinez A.T."/>
            <person name="Otillar R."/>
            <person name="Spatafora J.W."/>
            <person name="Yadav J.S."/>
            <person name="Aerts A."/>
            <person name="Benoit I."/>
            <person name="Boyd A."/>
            <person name="Carlson A."/>
            <person name="Copeland A."/>
            <person name="Coutinho P.M."/>
            <person name="de Vries R.P."/>
            <person name="Ferreira P."/>
            <person name="Findley K."/>
            <person name="Foster B."/>
            <person name="Gaskell J."/>
            <person name="Glotzer D."/>
            <person name="Gorecki P."/>
            <person name="Heitman J."/>
            <person name="Hesse C."/>
            <person name="Hori C."/>
            <person name="Igarashi K."/>
            <person name="Jurgens J.A."/>
            <person name="Kallen N."/>
            <person name="Kersten P."/>
            <person name="Kohler A."/>
            <person name="Kuees U."/>
            <person name="Kumar T.K.A."/>
            <person name="Kuo A."/>
            <person name="LaButti K."/>
            <person name="Larrondo L.F."/>
            <person name="Lindquist E."/>
            <person name="Ling A."/>
            <person name="Lombard V."/>
            <person name="Lucas S."/>
            <person name="Lundell T."/>
            <person name="Martin R."/>
            <person name="McLaughlin D.J."/>
            <person name="Morgenstern I."/>
            <person name="Morin E."/>
            <person name="Murat C."/>
            <person name="Nagy L.G."/>
            <person name="Nolan M."/>
            <person name="Ohm R.A."/>
            <person name="Patyshakuliyeva A."/>
            <person name="Rokas A."/>
            <person name="Ruiz-Duenas F.J."/>
            <person name="Sabat G."/>
            <person name="Salamov A."/>
            <person name="Samejima M."/>
            <person name="Schmutz J."/>
            <person name="Slot J.C."/>
            <person name="St John F."/>
            <person name="Stenlid J."/>
            <person name="Sun H."/>
            <person name="Sun S."/>
            <person name="Syed K."/>
            <person name="Tsang A."/>
            <person name="Wiebenga A."/>
            <person name="Young D."/>
            <person name="Pisabarro A."/>
            <person name="Eastwood D.C."/>
            <person name="Martin F."/>
            <person name="Cullen D."/>
            <person name="Grigoriev I.V."/>
            <person name="Hibbett D.S."/>
        </authorList>
    </citation>
    <scope>NUCLEOTIDE SEQUENCE [LARGE SCALE GENOMIC DNA]</scope>
    <source>
        <strain evidence="2 3">MD-104</strain>
    </source>
</reference>
<sequence length="170" mass="17637">MQTASLSRFWLLLLCWSTTGTASAASVNVTLEPNASQIVYSPPACNITAPTCDSAWCFLPSPDIASGIISSTEGPTVGSGALVPQLFLTFTGIGLYIRTSNLSTATANVTLSTQDPTVSITTQVHTAAGLITVVDLPPNRATTLALTYIPANYSTRLDISNITIVTAANG</sequence>
<evidence type="ECO:0000313" key="2">
    <source>
        <dbReference type="EMBL" id="PCH36429.1"/>
    </source>
</evidence>
<gene>
    <name evidence="2" type="ORF">WOLCODRAFT_82229</name>
</gene>
<dbReference type="OMA" id="IYSPSAC"/>
<feature type="chain" id="PRO_5013742893" evidence="1">
    <location>
        <begin position="25"/>
        <end position="170"/>
    </location>
</feature>
<name>A0A2H3JCH1_WOLCO</name>
<accession>A0A2H3JCH1</accession>
<feature type="signal peptide" evidence="1">
    <location>
        <begin position="1"/>
        <end position="24"/>
    </location>
</feature>